<dbReference type="AlphaFoldDB" id="A0AA88KBK4"/>
<feature type="transmembrane region" description="Helical" evidence="1">
    <location>
        <begin position="397"/>
        <end position="422"/>
    </location>
</feature>
<feature type="transmembrane region" description="Helical" evidence="1">
    <location>
        <begin position="484"/>
        <end position="508"/>
    </location>
</feature>
<feature type="transmembrane region" description="Helical" evidence="1">
    <location>
        <begin position="341"/>
        <end position="359"/>
    </location>
</feature>
<dbReference type="GeneID" id="68106150"/>
<evidence type="ECO:0000256" key="2">
    <source>
        <dbReference type="SAM" id="SignalP"/>
    </source>
</evidence>
<keyword evidence="1" id="KW-0812">Transmembrane</keyword>
<feature type="chain" id="PRO_5041728817" description="RGS domain-containing protein" evidence="2">
    <location>
        <begin position="26"/>
        <end position="739"/>
    </location>
</feature>
<dbReference type="EMBL" id="PYSW02000072">
    <property type="protein sequence ID" value="KAG2372633.1"/>
    <property type="molecule type" value="Genomic_DNA"/>
</dbReference>
<dbReference type="RefSeq" id="XP_044541808.1">
    <property type="nucleotide sequence ID" value="XM_044689601.1"/>
</dbReference>
<dbReference type="InterPro" id="IPR044926">
    <property type="entry name" value="RGS_subdomain_2"/>
</dbReference>
<feature type="transmembrane region" description="Helical" evidence="1">
    <location>
        <begin position="443"/>
        <end position="472"/>
    </location>
</feature>
<feature type="transmembrane region" description="Helical" evidence="1">
    <location>
        <begin position="371"/>
        <end position="391"/>
    </location>
</feature>
<dbReference type="Gene3D" id="1.10.167.10">
    <property type="entry name" value="Regulator of G-protein Signalling 4, domain 2"/>
    <property type="match status" value="1"/>
</dbReference>
<accession>A0AA88KBK4</accession>
<keyword evidence="4" id="KW-1185">Reference proteome</keyword>
<dbReference type="InterPro" id="IPR036305">
    <property type="entry name" value="RGS_sf"/>
</dbReference>
<reference evidence="3 4" key="1">
    <citation type="journal article" date="2018" name="BMC Genomics">
        <title>The genome of Naegleria lovaniensis, the basis for a comparative approach to unravel pathogenicity factors of the human pathogenic amoeba N. fowleri.</title>
        <authorList>
            <person name="Liechti N."/>
            <person name="Schurch N."/>
            <person name="Bruggmann R."/>
            <person name="Wittwer M."/>
        </authorList>
    </citation>
    <scope>NUCLEOTIDE SEQUENCE [LARGE SCALE GENOMIC DNA]</scope>
    <source>
        <strain evidence="3 4">ATCC 30569</strain>
    </source>
</reference>
<proteinExistence type="predicted"/>
<keyword evidence="1" id="KW-0472">Membrane</keyword>
<feature type="signal peptide" evidence="2">
    <location>
        <begin position="1"/>
        <end position="25"/>
    </location>
</feature>
<name>A0AA88KBK4_NAELO</name>
<sequence>MATHATHTPLILLLLVSLLLTHVWAISQQTPYAAVLSSSSLRKLSNGDTLVGVHTFLTLFVWKDRVFNNVSTSNSFFSDWLDKLNSSSSAIVLTRDDFIQLMMKKKGEITQVGTSIKIGIENHNFASFNEMLKFHNLTSDTLPITVRKMRVWSEPCRIGNVFEQHDAVVMDPYDFAFYLRTYRDRTQQSTTASQNYLNTNDFIPIPLIPNTLIVKSAKNTWSDNTNLLQNQTMGLMFDYADMTCLNADVADAQTYRFLTGYSNFTQQDAELVRYISRKAISYDWRVYNHYMPLFLASHNLTSPNWNLNAVVSSLFPSTCHPCGTDTLCLSKIFRPETDSGIFPQFIIFILYFVLLFATGSYKIPAFKRRLLVPYTPLLLFIVFLMFCNFLVRLCSPIFHFVSMIIYTWFFLIYFFSVVRFYYLRNLYTFISKSRHKKLLKILATNRVGLFITGFLSFMMSVVFSSIGIYIFFGNSIEETNTFRVIFLFVIIILGSILALIAISFDIFVNRKKIRQKGLFTFLLFDDPFYVRIDLISISLVIIVAILVILGNTIPGLAEAATSGGASAILNTVLCICCVMFCGGTTLTIEIVKKLRNRNAKKTSTELQDLLAENIDLLELLKEYASKEFSIENIELFSLLKSIKSETVSLSQLEDIEKDFIANFSKYEINLPSSTKHHFYKLLEECRNANLQQVSTQKLFDVIWNELIINILDTFGRLEQTAQYKEWLSIKTMQENRGLK</sequence>
<comment type="caution">
    <text evidence="3">The sequence shown here is derived from an EMBL/GenBank/DDBJ whole genome shotgun (WGS) entry which is preliminary data.</text>
</comment>
<keyword evidence="1" id="KW-1133">Transmembrane helix</keyword>
<protein>
    <recommendedName>
        <fullName evidence="5">RGS domain-containing protein</fullName>
    </recommendedName>
</protein>
<feature type="transmembrane region" description="Helical" evidence="1">
    <location>
        <begin position="568"/>
        <end position="591"/>
    </location>
</feature>
<evidence type="ECO:0000313" key="3">
    <source>
        <dbReference type="EMBL" id="KAG2372633.1"/>
    </source>
</evidence>
<gene>
    <name evidence="3" type="ORF">C9374_013697</name>
</gene>
<evidence type="ECO:0000313" key="4">
    <source>
        <dbReference type="Proteomes" id="UP000816034"/>
    </source>
</evidence>
<dbReference type="SUPFAM" id="SSF48097">
    <property type="entry name" value="Regulator of G-protein signaling, RGS"/>
    <property type="match status" value="1"/>
</dbReference>
<dbReference type="Proteomes" id="UP000816034">
    <property type="component" value="Unassembled WGS sequence"/>
</dbReference>
<feature type="transmembrane region" description="Helical" evidence="1">
    <location>
        <begin position="528"/>
        <end position="548"/>
    </location>
</feature>
<keyword evidence="2" id="KW-0732">Signal</keyword>
<evidence type="ECO:0008006" key="5">
    <source>
        <dbReference type="Google" id="ProtNLM"/>
    </source>
</evidence>
<organism evidence="3 4">
    <name type="scientific">Naegleria lovaniensis</name>
    <name type="common">Amoeba</name>
    <dbReference type="NCBI Taxonomy" id="51637"/>
    <lineage>
        <taxon>Eukaryota</taxon>
        <taxon>Discoba</taxon>
        <taxon>Heterolobosea</taxon>
        <taxon>Tetramitia</taxon>
        <taxon>Eutetramitia</taxon>
        <taxon>Vahlkampfiidae</taxon>
        <taxon>Naegleria</taxon>
    </lineage>
</organism>
<evidence type="ECO:0000256" key="1">
    <source>
        <dbReference type="SAM" id="Phobius"/>
    </source>
</evidence>